<evidence type="ECO:0000313" key="10">
    <source>
        <dbReference type="Proteomes" id="UP001054252"/>
    </source>
</evidence>
<comment type="subcellular location">
    <subcellularLocation>
        <location evidence="1">Membrane</location>
        <topology evidence="1">Multi-pass membrane protein</topology>
    </subcellularLocation>
</comment>
<dbReference type="EMBL" id="BPVZ01000055">
    <property type="protein sequence ID" value="GKV20581.1"/>
    <property type="molecule type" value="Genomic_DNA"/>
</dbReference>
<reference evidence="9 10" key="1">
    <citation type="journal article" date="2021" name="Commun. Biol.">
        <title>The genome of Shorea leprosula (Dipterocarpaceae) highlights the ecological relevance of drought in aseasonal tropical rainforests.</title>
        <authorList>
            <person name="Ng K.K.S."/>
            <person name="Kobayashi M.J."/>
            <person name="Fawcett J.A."/>
            <person name="Hatakeyama M."/>
            <person name="Paape T."/>
            <person name="Ng C.H."/>
            <person name="Ang C.C."/>
            <person name="Tnah L.H."/>
            <person name="Lee C.T."/>
            <person name="Nishiyama T."/>
            <person name="Sese J."/>
            <person name="O'Brien M.J."/>
            <person name="Copetti D."/>
            <person name="Mohd Noor M.I."/>
            <person name="Ong R.C."/>
            <person name="Putra M."/>
            <person name="Sireger I.Z."/>
            <person name="Indrioko S."/>
            <person name="Kosugi Y."/>
            <person name="Izuno A."/>
            <person name="Isagi Y."/>
            <person name="Lee S.L."/>
            <person name="Shimizu K.K."/>
        </authorList>
    </citation>
    <scope>NUCLEOTIDE SEQUENCE [LARGE SCALE GENOMIC DNA]</scope>
    <source>
        <strain evidence="9">214</strain>
    </source>
</reference>
<proteinExistence type="inferred from homology"/>
<feature type="transmembrane region" description="Helical" evidence="7">
    <location>
        <begin position="46"/>
        <end position="64"/>
    </location>
</feature>
<evidence type="ECO:0000259" key="8">
    <source>
        <dbReference type="PROSITE" id="PS50850"/>
    </source>
</evidence>
<dbReference type="InterPro" id="IPR020846">
    <property type="entry name" value="MFS_dom"/>
</dbReference>
<dbReference type="GO" id="GO:0016020">
    <property type="term" value="C:membrane"/>
    <property type="evidence" value="ECO:0007669"/>
    <property type="project" value="UniProtKB-SubCell"/>
</dbReference>
<dbReference type="Pfam" id="PF00083">
    <property type="entry name" value="Sugar_tr"/>
    <property type="match status" value="2"/>
</dbReference>
<comment type="caution">
    <text evidence="9">The sequence shown here is derived from an EMBL/GenBank/DDBJ whole genome shotgun (WGS) entry which is preliminary data.</text>
</comment>
<evidence type="ECO:0000256" key="1">
    <source>
        <dbReference type="ARBA" id="ARBA00004141"/>
    </source>
</evidence>
<organism evidence="9 10">
    <name type="scientific">Rubroshorea leprosula</name>
    <dbReference type="NCBI Taxonomy" id="152421"/>
    <lineage>
        <taxon>Eukaryota</taxon>
        <taxon>Viridiplantae</taxon>
        <taxon>Streptophyta</taxon>
        <taxon>Embryophyta</taxon>
        <taxon>Tracheophyta</taxon>
        <taxon>Spermatophyta</taxon>
        <taxon>Magnoliopsida</taxon>
        <taxon>eudicotyledons</taxon>
        <taxon>Gunneridae</taxon>
        <taxon>Pentapetalae</taxon>
        <taxon>rosids</taxon>
        <taxon>malvids</taxon>
        <taxon>Malvales</taxon>
        <taxon>Dipterocarpaceae</taxon>
        <taxon>Rubroshorea</taxon>
    </lineage>
</organism>
<keyword evidence="3" id="KW-0762">Sugar transport</keyword>
<feature type="transmembrane region" description="Helical" evidence="7">
    <location>
        <begin position="137"/>
        <end position="163"/>
    </location>
</feature>
<feature type="domain" description="Major facilitator superfamily (MFS) profile" evidence="8">
    <location>
        <begin position="1"/>
        <end position="230"/>
    </location>
</feature>
<dbReference type="InterPro" id="IPR050549">
    <property type="entry name" value="MFS_Trehalose_Transporter"/>
</dbReference>
<sequence>MQVPVYVAEITSKDVRGSFTSLHQLMIGIGKAVTFIVGSLVSWRTLALIGIMPCLLQLIGLAFIPESPRWLAKTSRMEEFESTLQQLRGRHADISQEAEDIKEYTEYLQRISNDGIQNLFQQKYVYSVIDLHSGKELVAFLVLVGVLVFLGSFELAMGGIPFVIMSEIFSINIKVSAGSLVMLVSWFGSWVTAYTFTFLFDWSSAGTFFIFAGICAAGTLFIAKLVPETKGRALEEIQNSMTSQE</sequence>
<name>A0AAV5K6U6_9ROSI</name>
<dbReference type="SUPFAM" id="SSF103473">
    <property type="entry name" value="MFS general substrate transporter"/>
    <property type="match status" value="2"/>
</dbReference>
<accession>A0AAV5K6U6</accession>
<keyword evidence="3" id="KW-0813">Transport</keyword>
<keyword evidence="5 7" id="KW-1133">Transmembrane helix</keyword>
<protein>
    <recommendedName>
        <fullName evidence="8">Major facilitator superfamily (MFS) profile domain-containing protein</fullName>
    </recommendedName>
</protein>
<feature type="transmembrane region" description="Helical" evidence="7">
    <location>
        <begin position="202"/>
        <end position="223"/>
    </location>
</feature>
<dbReference type="PANTHER" id="PTHR48021:SF15">
    <property type="entry name" value="SUGAR TRANSPORTER ERD6-LIKE 15 ISOFORM X1"/>
    <property type="match status" value="1"/>
</dbReference>
<evidence type="ECO:0000313" key="9">
    <source>
        <dbReference type="EMBL" id="GKV20581.1"/>
    </source>
</evidence>
<gene>
    <name evidence="9" type="ORF">SLEP1_g30680</name>
</gene>
<dbReference type="InterPro" id="IPR036259">
    <property type="entry name" value="MFS_trans_sf"/>
</dbReference>
<keyword evidence="4 7" id="KW-0812">Transmembrane</keyword>
<keyword evidence="10" id="KW-1185">Reference proteome</keyword>
<evidence type="ECO:0000256" key="4">
    <source>
        <dbReference type="ARBA" id="ARBA00022692"/>
    </source>
</evidence>
<evidence type="ECO:0000256" key="3">
    <source>
        <dbReference type="ARBA" id="ARBA00022597"/>
    </source>
</evidence>
<dbReference type="GO" id="GO:0022857">
    <property type="term" value="F:transmembrane transporter activity"/>
    <property type="evidence" value="ECO:0007669"/>
    <property type="project" value="InterPro"/>
</dbReference>
<feature type="transmembrane region" description="Helical" evidence="7">
    <location>
        <begin position="175"/>
        <end position="196"/>
    </location>
</feature>
<dbReference type="Proteomes" id="UP001054252">
    <property type="component" value="Unassembled WGS sequence"/>
</dbReference>
<dbReference type="PANTHER" id="PTHR48021">
    <property type="match status" value="1"/>
</dbReference>
<dbReference type="AlphaFoldDB" id="A0AAV5K6U6"/>
<feature type="transmembrane region" description="Helical" evidence="7">
    <location>
        <begin position="22"/>
        <end position="41"/>
    </location>
</feature>
<evidence type="ECO:0000256" key="7">
    <source>
        <dbReference type="SAM" id="Phobius"/>
    </source>
</evidence>
<evidence type="ECO:0000256" key="2">
    <source>
        <dbReference type="ARBA" id="ARBA00010992"/>
    </source>
</evidence>
<keyword evidence="6 7" id="KW-0472">Membrane</keyword>
<dbReference type="Gene3D" id="1.20.1250.20">
    <property type="entry name" value="MFS general substrate transporter like domains"/>
    <property type="match status" value="2"/>
</dbReference>
<evidence type="ECO:0000256" key="6">
    <source>
        <dbReference type="ARBA" id="ARBA00023136"/>
    </source>
</evidence>
<comment type="similarity">
    <text evidence="2">Belongs to the major facilitator superfamily. Sugar transporter (TC 2.A.1.1) family.</text>
</comment>
<dbReference type="PROSITE" id="PS50850">
    <property type="entry name" value="MFS"/>
    <property type="match status" value="1"/>
</dbReference>
<dbReference type="InterPro" id="IPR005828">
    <property type="entry name" value="MFS_sugar_transport-like"/>
</dbReference>
<evidence type="ECO:0000256" key="5">
    <source>
        <dbReference type="ARBA" id="ARBA00022989"/>
    </source>
</evidence>